<comment type="caution">
    <text evidence="2">The sequence shown here is derived from an EMBL/GenBank/DDBJ whole genome shotgun (WGS) entry which is preliminary data.</text>
</comment>
<sequence>MIKKFSTLIIFLICATSGFAAPLLHVVHNVYEKGFSIDGYDLLYDEQNKNEIKLGDQFYIQDKTIDQITEGSYQYLLLLTNPKTRETSCFKSRIINNQDSVPILDVEKLESGDYNVTLEDGSQYKLTHQQNKSFQVEPGDMLSFGGLDRYALWRNYYGNFEEHRADGSKHWLGDLPKEEKSVWDNSGLSNRNMLFFGGAVLDWHYSAYSKTWNYPDCIFYTVTINRDNVPLPGFFRTTGLFRKPTPLVNSNTFRIRWAGEYEIKRTVACIVSYYLIEFFDFRPGCKLSLSNPDDLSKLQSCNTLRFVSKKNEREFIFETPDNEKIILCLDLQERARQY</sequence>
<feature type="chain" id="PRO_5002131392" evidence="1">
    <location>
        <begin position="21"/>
        <end position="338"/>
    </location>
</feature>
<proteinExistence type="predicted"/>
<dbReference type="EMBL" id="JSAM01000104">
    <property type="protein sequence ID" value="KIA76818.1"/>
    <property type="molecule type" value="Genomic_DNA"/>
</dbReference>
<dbReference type="PATRIC" id="fig|83552.4.peg.2029"/>
<accession>A0A0C1E9Q1</accession>
<reference evidence="2 3" key="1">
    <citation type="journal article" date="2014" name="Mol. Biol. Evol.">
        <title>Massive expansion of Ubiquitination-related gene families within the Chlamydiae.</title>
        <authorList>
            <person name="Domman D."/>
            <person name="Collingro A."/>
            <person name="Lagkouvardos I."/>
            <person name="Gehre L."/>
            <person name="Weinmaier T."/>
            <person name="Rattei T."/>
            <person name="Subtil A."/>
            <person name="Horn M."/>
        </authorList>
    </citation>
    <scope>NUCLEOTIDE SEQUENCE [LARGE SCALE GENOMIC DNA]</scope>
    <source>
        <strain evidence="2 3">OEW1</strain>
    </source>
</reference>
<evidence type="ECO:0000313" key="2">
    <source>
        <dbReference type="EMBL" id="KIA76818.1"/>
    </source>
</evidence>
<name>A0A0C1E9Q1_9BACT</name>
<dbReference type="Proteomes" id="UP000031307">
    <property type="component" value="Unassembled WGS sequence"/>
</dbReference>
<organism evidence="2 3">
    <name type="scientific">Parachlamydia acanthamoebae</name>
    <dbReference type="NCBI Taxonomy" id="83552"/>
    <lineage>
        <taxon>Bacteria</taxon>
        <taxon>Pseudomonadati</taxon>
        <taxon>Chlamydiota</taxon>
        <taxon>Chlamydiia</taxon>
        <taxon>Parachlamydiales</taxon>
        <taxon>Parachlamydiaceae</taxon>
        <taxon>Parachlamydia</taxon>
    </lineage>
</organism>
<feature type="signal peptide" evidence="1">
    <location>
        <begin position="1"/>
        <end position="20"/>
    </location>
</feature>
<evidence type="ECO:0000256" key="1">
    <source>
        <dbReference type="SAM" id="SignalP"/>
    </source>
</evidence>
<protein>
    <submittedName>
        <fullName evidence="2">Uncharacterized protein</fullName>
    </submittedName>
</protein>
<dbReference type="RefSeq" id="WP_006342539.1">
    <property type="nucleotide sequence ID" value="NZ_JSAM01000104.1"/>
</dbReference>
<dbReference type="AlphaFoldDB" id="A0A0C1E9Q1"/>
<evidence type="ECO:0000313" key="3">
    <source>
        <dbReference type="Proteomes" id="UP000031307"/>
    </source>
</evidence>
<keyword evidence="1" id="KW-0732">Signal</keyword>
<gene>
    <name evidence="2" type="ORF">DB43_HI00030</name>
</gene>